<feature type="domain" description="N-acetyltransferase" evidence="3">
    <location>
        <begin position="178"/>
        <end position="310"/>
    </location>
</feature>
<dbReference type="AlphaFoldDB" id="A0A7W0HVL1"/>
<keyword evidence="1 4" id="KW-0808">Transferase</keyword>
<dbReference type="CDD" id="cd04301">
    <property type="entry name" value="NAT_SF"/>
    <property type="match status" value="2"/>
</dbReference>
<comment type="caution">
    <text evidence="4">The sequence shown here is derived from an EMBL/GenBank/DDBJ whole genome shotgun (WGS) entry which is preliminary data.</text>
</comment>
<gene>
    <name evidence="4" type="ORF">HNR30_008297</name>
</gene>
<keyword evidence="5" id="KW-1185">Reference proteome</keyword>
<sequence length="310" mass="34479">MSSPGHRRVRTFLPGDEQALVEAWNLSMPADPVTSRWWRDKVLLDPNFDPGGLIVADDAGRVAGCAYAIRRLTPLAPGLDLEPETGWIPFLFVTPEHRGSGLGARLLEAALEFLRDRRRVDFACYTPHYLLPGVDPELYPAAGALLRGRGFEKVTTAVAMDRGLAAYAPPPTGLPSGYEVREPVDGELPELVRFAAGFNPDWGEAIRKFRDNARLLIARNDRIVGFTAYGAYEGPAERFGPFGVDPEERGAGLGKILLHRTLARMRAEGLHTAWFLWTGQDTPAYHLYLKAGFHVTRTFDVMRLRHHSRP</sequence>
<accession>A0A7W0HVL1</accession>
<dbReference type="PANTHER" id="PTHR43877">
    <property type="entry name" value="AMINOALKYLPHOSPHONATE N-ACETYLTRANSFERASE-RELATED-RELATED"/>
    <property type="match status" value="1"/>
</dbReference>
<evidence type="ECO:0000313" key="4">
    <source>
        <dbReference type="EMBL" id="MBA2896906.1"/>
    </source>
</evidence>
<organism evidence="4 5">
    <name type="scientific">Nonomuraea soli</name>
    <dbReference type="NCBI Taxonomy" id="1032476"/>
    <lineage>
        <taxon>Bacteria</taxon>
        <taxon>Bacillati</taxon>
        <taxon>Actinomycetota</taxon>
        <taxon>Actinomycetes</taxon>
        <taxon>Streptosporangiales</taxon>
        <taxon>Streptosporangiaceae</taxon>
        <taxon>Nonomuraea</taxon>
    </lineage>
</organism>
<dbReference type="Gene3D" id="3.40.630.30">
    <property type="match status" value="2"/>
</dbReference>
<dbReference type="InterPro" id="IPR000182">
    <property type="entry name" value="GNAT_dom"/>
</dbReference>
<dbReference type="GO" id="GO:0016747">
    <property type="term" value="F:acyltransferase activity, transferring groups other than amino-acyl groups"/>
    <property type="evidence" value="ECO:0007669"/>
    <property type="project" value="InterPro"/>
</dbReference>
<evidence type="ECO:0000313" key="5">
    <source>
        <dbReference type="Proteomes" id="UP000530928"/>
    </source>
</evidence>
<dbReference type="InterPro" id="IPR050832">
    <property type="entry name" value="Bact_Acetyltransf"/>
</dbReference>
<evidence type="ECO:0000256" key="2">
    <source>
        <dbReference type="ARBA" id="ARBA00023315"/>
    </source>
</evidence>
<dbReference type="RefSeq" id="WP_220134572.1">
    <property type="nucleotide sequence ID" value="NZ_BAABAM010000008.1"/>
</dbReference>
<protein>
    <submittedName>
        <fullName evidence="4">GNAT superfamily N-acetyltransferase</fullName>
    </submittedName>
</protein>
<dbReference type="SUPFAM" id="SSF55729">
    <property type="entry name" value="Acyl-CoA N-acyltransferases (Nat)"/>
    <property type="match status" value="2"/>
</dbReference>
<dbReference type="InterPro" id="IPR016181">
    <property type="entry name" value="Acyl_CoA_acyltransferase"/>
</dbReference>
<dbReference type="Proteomes" id="UP000530928">
    <property type="component" value="Unassembled WGS sequence"/>
</dbReference>
<evidence type="ECO:0000256" key="1">
    <source>
        <dbReference type="ARBA" id="ARBA00022679"/>
    </source>
</evidence>
<evidence type="ECO:0000259" key="3">
    <source>
        <dbReference type="PROSITE" id="PS51186"/>
    </source>
</evidence>
<name>A0A7W0HVL1_9ACTN</name>
<keyword evidence="2" id="KW-0012">Acyltransferase</keyword>
<reference evidence="4 5" key="1">
    <citation type="submission" date="2020-07" db="EMBL/GenBank/DDBJ databases">
        <title>Genomic Encyclopedia of Type Strains, Phase IV (KMG-IV): sequencing the most valuable type-strain genomes for metagenomic binning, comparative biology and taxonomic classification.</title>
        <authorList>
            <person name="Goeker M."/>
        </authorList>
    </citation>
    <scope>NUCLEOTIDE SEQUENCE [LARGE SCALE GENOMIC DNA]</scope>
    <source>
        <strain evidence="4 5">DSM 45533</strain>
    </source>
</reference>
<dbReference type="EMBL" id="JACDUR010000009">
    <property type="protein sequence ID" value="MBA2896906.1"/>
    <property type="molecule type" value="Genomic_DNA"/>
</dbReference>
<dbReference type="Pfam" id="PF00583">
    <property type="entry name" value="Acetyltransf_1"/>
    <property type="match status" value="2"/>
</dbReference>
<dbReference type="PROSITE" id="PS51186">
    <property type="entry name" value="GNAT"/>
    <property type="match status" value="2"/>
</dbReference>
<proteinExistence type="predicted"/>
<feature type="domain" description="N-acetyltransferase" evidence="3">
    <location>
        <begin position="7"/>
        <end position="185"/>
    </location>
</feature>
<dbReference type="PANTHER" id="PTHR43877:SF1">
    <property type="entry name" value="ACETYLTRANSFERASE"/>
    <property type="match status" value="1"/>
</dbReference>